<comment type="similarity">
    <text evidence="1 3">Belongs to the UDP-glycosyltransferase family.</text>
</comment>
<evidence type="ECO:0000256" key="2">
    <source>
        <dbReference type="ARBA" id="ARBA00022679"/>
    </source>
</evidence>
<evidence type="ECO:0000313" key="5">
    <source>
        <dbReference type="Proteomes" id="UP001412067"/>
    </source>
</evidence>
<dbReference type="CDD" id="cd03784">
    <property type="entry name" value="GT1_Gtf-like"/>
    <property type="match status" value="1"/>
</dbReference>
<dbReference type="Pfam" id="PF00201">
    <property type="entry name" value="UDPGT"/>
    <property type="match status" value="1"/>
</dbReference>
<dbReference type="EMBL" id="JBBWWR010000008">
    <property type="protein sequence ID" value="KAK8962596.1"/>
    <property type="molecule type" value="Genomic_DNA"/>
</dbReference>
<evidence type="ECO:0000256" key="3">
    <source>
        <dbReference type="RuleBase" id="RU003718"/>
    </source>
</evidence>
<dbReference type="Gene3D" id="3.40.50.2000">
    <property type="entry name" value="Glycogen Phosphorylase B"/>
    <property type="match status" value="1"/>
</dbReference>
<dbReference type="SUPFAM" id="SSF53756">
    <property type="entry name" value="UDP-Glycosyltransferase/glycogen phosphorylase"/>
    <property type="match status" value="1"/>
</dbReference>
<dbReference type="PANTHER" id="PTHR48045">
    <property type="entry name" value="UDP-GLYCOSYLTRANSFERASE 72B1"/>
    <property type="match status" value="1"/>
</dbReference>
<dbReference type="InterPro" id="IPR002213">
    <property type="entry name" value="UDP_glucos_trans"/>
</dbReference>
<keyword evidence="2 3" id="KW-0808">Transferase</keyword>
<protein>
    <submittedName>
        <fullName evidence="4">Crocetin glucosyltransferase 2</fullName>
    </submittedName>
</protein>
<name>A0ABR2MEY2_9ASPA</name>
<keyword evidence="3" id="KW-0328">Glycosyltransferase</keyword>
<dbReference type="InterPro" id="IPR035595">
    <property type="entry name" value="UDP_glycos_trans_CS"/>
</dbReference>
<proteinExistence type="inferred from homology"/>
<dbReference type="PROSITE" id="PS00375">
    <property type="entry name" value="UDPGT"/>
    <property type="match status" value="1"/>
</dbReference>
<keyword evidence="5" id="KW-1185">Reference proteome</keyword>
<comment type="caution">
    <text evidence="4">The sequence shown here is derived from an EMBL/GenBank/DDBJ whole genome shotgun (WGS) entry which is preliminary data.</text>
</comment>
<reference evidence="4 5" key="1">
    <citation type="journal article" date="2022" name="Nat. Plants">
        <title>Genomes of leafy and leafless Platanthera orchids illuminate the evolution of mycoheterotrophy.</title>
        <authorList>
            <person name="Li M.H."/>
            <person name="Liu K.W."/>
            <person name="Li Z."/>
            <person name="Lu H.C."/>
            <person name="Ye Q.L."/>
            <person name="Zhang D."/>
            <person name="Wang J.Y."/>
            <person name="Li Y.F."/>
            <person name="Zhong Z.M."/>
            <person name="Liu X."/>
            <person name="Yu X."/>
            <person name="Liu D.K."/>
            <person name="Tu X.D."/>
            <person name="Liu B."/>
            <person name="Hao Y."/>
            <person name="Liao X.Y."/>
            <person name="Jiang Y.T."/>
            <person name="Sun W.H."/>
            <person name="Chen J."/>
            <person name="Chen Y.Q."/>
            <person name="Ai Y."/>
            <person name="Zhai J.W."/>
            <person name="Wu S.S."/>
            <person name="Zhou Z."/>
            <person name="Hsiao Y.Y."/>
            <person name="Wu W.L."/>
            <person name="Chen Y.Y."/>
            <person name="Lin Y.F."/>
            <person name="Hsu J.L."/>
            <person name="Li C.Y."/>
            <person name="Wang Z.W."/>
            <person name="Zhao X."/>
            <person name="Zhong W.Y."/>
            <person name="Ma X.K."/>
            <person name="Ma L."/>
            <person name="Huang J."/>
            <person name="Chen G.Z."/>
            <person name="Huang M.Z."/>
            <person name="Huang L."/>
            <person name="Peng D.H."/>
            <person name="Luo Y.B."/>
            <person name="Zou S.Q."/>
            <person name="Chen S.P."/>
            <person name="Lan S."/>
            <person name="Tsai W.C."/>
            <person name="Van de Peer Y."/>
            <person name="Liu Z.J."/>
        </authorList>
    </citation>
    <scope>NUCLEOTIDE SEQUENCE [LARGE SCALE GENOMIC DNA]</scope>
    <source>
        <strain evidence="4">Lor288</strain>
    </source>
</reference>
<dbReference type="Proteomes" id="UP001412067">
    <property type="component" value="Unassembled WGS sequence"/>
</dbReference>
<gene>
    <name evidence="4" type="primary">GLT2</name>
    <name evidence="4" type="ORF">KSP40_PGU000958</name>
</gene>
<dbReference type="PANTHER" id="PTHR48045:SF26">
    <property type="entry name" value="UDP-GLYCOSYLTRANSFERASE 74E2-LIKE"/>
    <property type="match status" value="1"/>
</dbReference>
<accession>A0ABR2MEY2</accession>
<evidence type="ECO:0000313" key="4">
    <source>
        <dbReference type="EMBL" id="KAK8962596.1"/>
    </source>
</evidence>
<organism evidence="4 5">
    <name type="scientific">Platanthera guangdongensis</name>
    <dbReference type="NCBI Taxonomy" id="2320717"/>
    <lineage>
        <taxon>Eukaryota</taxon>
        <taxon>Viridiplantae</taxon>
        <taxon>Streptophyta</taxon>
        <taxon>Embryophyta</taxon>
        <taxon>Tracheophyta</taxon>
        <taxon>Spermatophyta</taxon>
        <taxon>Magnoliopsida</taxon>
        <taxon>Liliopsida</taxon>
        <taxon>Asparagales</taxon>
        <taxon>Orchidaceae</taxon>
        <taxon>Orchidoideae</taxon>
        <taxon>Orchideae</taxon>
        <taxon>Orchidinae</taxon>
        <taxon>Platanthera</taxon>
    </lineage>
</organism>
<sequence>MSVRTARTIGPTVPSAYLDDRIPGDSVYAIHLYPPETDNCRSWAATLGLGSAIFVSFGSMAELSSDQTAELALGLVAAGSPFLWVVRSSEADKLPSGFIADAKSKGSLVVSWAPQLEILASGKVGCFVTHCGWNSTMEAIALGVPMVGIPQWTDQKTDAKYIEEVWRVGLWARKGGGGIVGRDEVERCVREIMEGERHDEIRRRAAEWREASHRAMAAGGSSDRNILEFLQKLC</sequence>
<evidence type="ECO:0000256" key="1">
    <source>
        <dbReference type="ARBA" id="ARBA00009995"/>
    </source>
</evidence>